<proteinExistence type="inferred from homology"/>
<dbReference type="CTD" id="37360"/>
<evidence type="ECO:0000313" key="13">
    <source>
        <dbReference type="RefSeq" id="XP_048265778.1"/>
    </source>
</evidence>
<keyword evidence="5 7" id="KW-0418">Kinase</keyword>
<comment type="similarity">
    <text evidence="1">Belongs to the IPK1 type 2 family.</text>
</comment>
<dbReference type="Proteomes" id="UP000835206">
    <property type="component" value="Chromosome 2"/>
</dbReference>
<comment type="function">
    <text evidence="7">Phosphorylates Ins(1,3,4,5,6)P5 at position 2 to form Ins(1,2,3,4,5,6)P6 (InsP6 or phytate).</text>
</comment>
<comment type="catalytic activity">
    <reaction evidence="7">
        <text>1D-myo-inositol 1,3,4,5,6-pentakisphosphate + ATP = 1D-myo-inositol hexakisphosphate + ADP + H(+)</text>
        <dbReference type="Rhea" id="RHEA:20313"/>
        <dbReference type="ChEBI" id="CHEBI:15378"/>
        <dbReference type="ChEBI" id="CHEBI:30616"/>
        <dbReference type="ChEBI" id="CHEBI:57733"/>
        <dbReference type="ChEBI" id="CHEBI:58130"/>
        <dbReference type="ChEBI" id="CHEBI:456216"/>
        <dbReference type="EC" id="2.7.1.158"/>
    </reaction>
</comment>
<feature type="region of interest" description="Disordered" evidence="8">
    <location>
        <begin position="44"/>
        <end position="80"/>
    </location>
</feature>
<protein>
    <recommendedName>
        <fullName evidence="2 7">Inositol-pentakisphosphate 2-kinase</fullName>
        <ecNumber evidence="2 7">2.7.1.158</ecNumber>
    </recommendedName>
</protein>
<evidence type="ECO:0000256" key="8">
    <source>
        <dbReference type="SAM" id="MobiDB-lite"/>
    </source>
</evidence>
<evidence type="ECO:0000256" key="5">
    <source>
        <dbReference type="ARBA" id="ARBA00022777"/>
    </source>
</evidence>
<sequence>MCKFLCDAIINIEETTLDYDVYTFISSVTYNKKIERYRDKDKTMTINEGNPVPTATFSSESMTTSTGSLDDDSTTTSQLSPFSSTSFIGDCVYKGEGNANIVVALPQEQKVIRFRKSLPGDVSPDGGKQRTERQVEFVRFVAFCFLGPYTQVPEILRYDAKDIAKLSEAIRPLRSDKRRNKEIMDIYATTFPDYTFLPIKFDTNLFPTNRTFCVEIKPKQGYLQDIDRKFQKCPYCLTQYYKLRNKMITCRSTYCPFDLFSGVETRMKSALKALLTSPQNNLKIFKDGVIVYGQESTCSDLERVLTEWFHNSINFTNIEYIDHFCNLICTALLRPLISEEFKSNIFPAHELRKSVIEQDSKTSSYINPDLIARAKKYLYFTGETCNLNGEILPNNSVLERILHMQRLPFISSEYVYNTYSKFRSWLTNDIIYSNLINMFKLDDRISYPKQKKTIIGIPETLRDTYIQTYAKDTSISKKSKFDHDDYCGNKRINKTSENIFISKPILIPIEKHNLWYNKFSVLSNADKVHDNEKETYFYVNTESILCLQNYLLFSCARDCSILMSFREINPNTVSPALDKNIIQLPDGLSFVCNIRISDIDPKSLHCIEKHRQRDIDVLNSVISFLEEEFIIKHQKSFEKRLP</sequence>
<accession>A0A9C6SHQ5</accession>
<dbReference type="RefSeq" id="XP_048265761.1">
    <property type="nucleotide sequence ID" value="XM_048409804.1"/>
</dbReference>
<dbReference type="RefSeq" id="XP_048265775.1">
    <property type="nucleotide sequence ID" value="XM_048409818.1"/>
</dbReference>
<feature type="compositionally biased region" description="Low complexity" evidence="8">
    <location>
        <begin position="61"/>
        <end position="80"/>
    </location>
</feature>
<evidence type="ECO:0000256" key="1">
    <source>
        <dbReference type="ARBA" id="ARBA00007229"/>
    </source>
</evidence>
<keyword evidence="4 7" id="KW-0547">Nucleotide-binding</keyword>
<dbReference type="GO" id="GO:0035299">
    <property type="term" value="F:inositol-1,3,4,5,6-pentakisphosphate 2-kinase activity"/>
    <property type="evidence" value="ECO:0007669"/>
    <property type="project" value="UniProtKB-EC"/>
</dbReference>
<keyword evidence="6 7" id="KW-0067">ATP-binding</keyword>
<evidence type="ECO:0000256" key="3">
    <source>
        <dbReference type="ARBA" id="ARBA00022679"/>
    </source>
</evidence>
<dbReference type="EC" id="2.7.1.158" evidence="2 7"/>
<evidence type="ECO:0000256" key="7">
    <source>
        <dbReference type="RuleBase" id="RU364126"/>
    </source>
</evidence>
<evidence type="ECO:0000256" key="2">
    <source>
        <dbReference type="ARBA" id="ARBA00012023"/>
    </source>
</evidence>
<keyword evidence="3 7" id="KW-0808">Transferase</keyword>
<dbReference type="InterPro" id="IPR009286">
    <property type="entry name" value="Ins_P5_2-kin"/>
</dbReference>
<dbReference type="RefSeq" id="XP_048265778.1">
    <property type="nucleotide sequence ID" value="XM_048409821.1"/>
</dbReference>
<dbReference type="OrthoDB" id="272370at2759"/>
<reference evidence="10 11" key="1">
    <citation type="submission" date="2025-04" db="UniProtKB">
        <authorList>
            <consortium name="RefSeq"/>
        </authorList>
    </citation>
    <scope>IDENTIFICATION</scope>
</reference>
<evidence type="ECO:0000313" key="9">
    <source>
        <dbReference type="Proteomes" id="UP000835206"/>
    </source>
</evidence>
<dbReference type="PANTHER" id="PTHR14456">
    <property type="entry name" value="INOSITOL POLYPHOSPHATE KINASE 1"/>
    <property type="match status" value="1"/>
</dbReference>
<feature type="compositionally biased region" description="Polar residues" evidence="8">
    <location>
        <begin position="44"/>
        <end position="60"/>
    </location>
</feature>
<dbReference type="InterPro" id="IPR043001">
    <property type="entry name" value="IP5_2-K_N_lobe"/>
</dbReference>
<dbReference type="GO" id="GO:0032958">
    <property type="term" value="P:inositol phosphate biosynthetic process"/>
    <property type="evidence" value="ECO:0007669"/>
    <property type="project" value="TreeGrafter"/>
</dbReference>
<organism evidence="9 13">
    <name type="scientific">Bombus terrestris</name>
    <name type="common">Buff-tailed bumblebee</name>
    <name type="synonym">Apis terrestris</name>
    <dbReference type="NCBI Taxonomy" id="30195"/>
    <lineage>
        <taxon>Eukaryota</taxon>
        <taxon>Metazoa</taxon>
        <taxon>Ecdysozoa</taxon>
        <taxon>Arthropoda</taxon>
        <taxon>Hexapoda</taxon>
        <taxon>Insecta</taxon>
        <taxon>Pterygota</taxon>
        <taxon>Neoptera</taxon>
        <taxon>Endopterygota</taxon>
        <taxon>Hymenoptera</taxon>
        <taxon>Apocrita</taxon>
        <taxon>Aculeata</taxon>
        <taxon>Apoidea</taxon>
        <taxon>Anthophila</taxon>
        <taxon>Apidae</taxon>
        <taxon>Bombus</taxon>
        <taxon>Bombus</taxon>
    </lineage>
</organism>
<dbReference type="GO" id="GO:0005524">
    <property type="term" value="F:ATP binding"/>
    <property type="evidence" value="ECO:0007669"/>
    <property type="project" value="UniProtKB-KW"/>
</dbReference>
<dbReference type="KEGG" id="bter:100648958"/>
<name>A0A9C6SHQ5_BOMTE</name>
<dbReference type="GO" id="GO:0005634">
    <property type="term" value="C:nucleus"/>
    <property type="evidence" value="ECO:0007669"/>
    <property type="project" value="TreeGrafter"/>
</dbReference>
<keyword evidence="9" id="KW-1185">Reference proteome</keyword>
<dbReference type="PANTHER" id="PTHR14456:SF2">
    <property type="entry name" value="INOSITOL-PENTAKISPHOSPHATE 2-KINASE"/>
    <property type="match status" value="1"/>
</dbReference>
<dbReference type="GeneID" id="100648958"/>
<gene>
    <name evidence="10 11 12 13" type="primary">LOC100648958</name>
</gene>
<evidence type="ECO:0000256" key="6">
    <source>
        <dbReference type="ARBA" id="ARBA00022840"/>
    </source>
</evidence>
<evidence type="ECO:0000256" key="4">
    <source>
        <dbReference type="ARBA" id="ARBA00022741"/>
    </source>
</evidence>
<evidence type="ECO:0000313" key="11">
    <source>
        <dbReference type="RefSeq" id="XP_048265766.1"/>
    </source>
</evidence>
<evidence type="ECO:0000313" key="12">
    <source>
        <dbReference type="RefSeq" id="XP_048265775.1"/>
    </source>
</evidence>
<dbReference type="Pfam" id="PF06090">
    <property type="entry name" value="Ins_P5_2-kin"/>
    <property type="match status" value="1"/>
</dbReference>
<dbReference type="Gene3D" id="3.30.200.110">
    <property type="entry name" value="Inositol-pentakisphosphate 2-kinase, N-lobe"/>
    <property type="match status" value="1"/>
</dbReference>
<evidence type="ECO:0000313" key="10">
    <source>
        <dbReference type="RefSeq" id="XP_048265761.1"/>
    </source>
</evidence>
<dbReference type="AlphaFoldDB" id="A0A9C6SHQ5"/>
<comment type="domain">
    <text evidence="7">The EXKPK motif is conserved in inositol-pentakisphosphate 2-kinases of both family 1 and 2.</text>
</comment>
<dbReference type="RefSeq" id="XP_048265766.1">
    <property type="nucleotide sequence ID" value="XM_048409809.1"/>
</dbReference>